<evidence type="ECO:0000256" key="3">
    <source>
        <dbReference type="SAM" id="Phobius"/>
    </source>
</evidence>
<dbReference type="InterPro" id="IPR001214">
    <property type="entry name" value="SET_dom"/>
</dbReference>
<feature type="region of interest" description="Disordered" evidence="2">
    <location>
        <begin position="705"/>
        <end position="733"/>
    </location>
</feature>
<feature type="compositionally biased region" description="Basic and acidic residues" evidence="2">
    <location>
        <begin position="290"/>
        <end position="315"/>
    </location>
</feature>
<dbReference type="GO" id="GO:0008270">
    <property type="term" value="F:zinc ion binding"/>
    <property type="evidence" value="ECO:0007669"/>
    <property type="project" value="UniProtKB-KW"/>
</dbReference>
<feature type="region of interest" description="Disordered" evidence="2">
    <location>
        <begin position="855"/>
        <end position="882"/>
    </location>
</feature>
<keyword evidence="3" id="KW-0812">Transmembrane</keyword>
<evidence type="ECO:0000259" key="5">
    <source>
        <dbReference type="PROSITE" id="PS50280"/>
    </source>
</evidence>
<dbReference type="PROSITE" id="PS50089">
    <property type="entry name" value="ZF_RING_2"/>
    <property type="match status" value="1"/>
</dbReference>
<protein>
    <submittedName>
        <fullName evidence="6">BY PROTMAP: gi|342319647|gb|EGU11594.1| Proteophosphoglycan ppg4 [Rhodotorula glutinis ATCC 204091]</fullName>
    </submittedName>
</protein>
<sequence length="1172" mass="123393">MLKASSALAPCLPDLPHDSPFQLVVDPHKGVKAVAARTLKAGELILTEAPLFILNDDLSEPTVAAVVSSLSLDEQAVFYALANSLPELGRHRGRVETNAFALTNDYGTDAGVSLLPLSSRFNHSCRPNICRTWDDAAQCERLVACEAVAAGVELCISYGTLFKPRIQRLSILQKKYRFTCACPACAVPPAESLQSDLRRCTIGHVGTALSSLKHDPIALIELAKQGLSLLEAEGLAIGRSRLAHRAYRAAVVAGDKQASIAWAQKFLEVNAREEGIEASEYRRVQAAVDQPERDREFGKRPRDSRESRSRSRGEEGSVGELVFSSSYTRRYRSLLLADRSEQSVVRLLFISRRDSPVRPTRGTAVPGSGSIGQRAQSLLLALPPMASPHRGSTTRGHVLLPAADSGIARATRLRTNGSVFGMSRTWAVIAVVAVAALFKVPTPAHAYIPALPVNDTSALDNSDDLLHLASYNGVFNTGISRQLWAEGFDDNGNYTNITTIVPWTKYSKGVLIHFDEGLRNQSPSAVPWIAMISCDTNGTSPSETDIFTIVRDLGAQAALLYSLHSEGCQINQEYLNSFEKVLDVFAATSLQGSRIIESQFTNVNMAACQYNSTTLNASYNAIETLLNSNPLSVRGNVPINSTSSLSADVATSVDVNASSTAPSVFDPNASDSAPGMSSDSAAPTDSSTSFPSLFSASIASPLMQPRQNTATSTSHATSTHSSATRTSSAAPAATTSNTIENYLGAVMAAANLTVGGLNSASPTATASSGNGGPNTSTSLAMIILYAITGVVTFLFLIVIMSGAIRAARHPERYGPRAAGGLHGSGGPGGAGQTRAAGLTRAILDTFPVVRFGGGAATAQTSRGDEEAGADGSDGQKKSEPGTPEAIELASLPTMVAVPTAVHTLGDGRDVVEEHEEVIADPARARSASRASTMGGDSFYSAESTPLQHQTSTTPLNASAGLATIPASPNLLESPPALTSSVPPSTRPTAAEEAAILASTDLPSSSESCPICLTEFEEGDELRILPCDERHRFHPECIDPFLLNVSRLCPLCRLDLGNVGGRESDEMGREEYARREEERVRRHLRSLLHRRGANGSSASEGAGGGSGPSAADEASGEGSTSTSTLRSRFAQYVVARRQRAFSGSGSGVGSGFVGLGRRRGSSSATARAPAVDG</sequence>
<evidence type="ECO:0000313" key="6">
    <source>
        <dbReference type="EMBL" id="CTR07449.1"/>
    </source>
</evidence>
<dbReference type="InterPro" id="IPR053185">
    <property type="entry name" value="SET_domain_protein"/>
</dbReference>
<feature type="compositionally biased region" description="Gly residues" evidence="2">
    <location>
        <begin position="1143"/>
        <end position="1153"/>
    </location>
</feature>
<feature type="transmembrane region" description="Helical" evidence="3">
    <location>
        <begin position="782"/>
        <end position="804"/>
    </location>
</feature>
<keyword evidence="7" id="KW-1185">Reference proteome</keyword>
<dbReference type="AlphaFoldDB" id="A0A0K3CCH4"/>
<accession>A0A0K3CCH4</accession>
<dbReference type="STRING" id="5286.A0A0K3CCH4"/>
<name>A0A0K3CCH4_RHOTO</name>
<dbReference type="InterPro" id="IPR001841">
    <property type="entry name" value="Znf_RING"/>
</dbReference>
<feature type="domain" description="RING-type" evidence="4">
    <location>
        <begin position="1008"/>
        <end position="1052"/>
    </location>
</feature>
<dbReference type="InterPro" id="IPR013083">
    <property type="entry name" value="Znf_RING/FYVE/PHD"/>
</dbReference>
<keyword evidence="1" id="KW-0479">Metal-binding</keyword>
<keyword evidence="1" id="KW-0862">Zinc</keyword>
<organism evidence="6 7">
    <name type="scientific">Rhodotorula toruloides</name>
    <name type="common">Yeast</name>
    <name type="synonym">Rhodosporidium toruloides</name>
    <dbReference type="NCBI Taxonomy" id="5286"/>
    <lineage>
        <taxon>Eukaryota</taxon>
        <taxon>Fungi</taxon>
        <taxon>Dikarya</taxon>
        <taxon>Basidiomycota</taxon>
        <taxon>Pucciniomycotina</taxon>
        <taxon>Microbotryomycetes</taxon>
        <taxon>Sporidiobolales</taxon>
        <taxon>Sporidiobolaceae</taxon>
        <taxon>Rhodotorula</taxon>
    </lineage>
</organism>
<proteinExistence type="predicted"/>
<dbReference type="SUPFAM" id="SSF57850">
    <property type="entry name" value="RING/U-box"/>
    <property type="match status" value="1"/>
</dbReference>
<dbReference type="SUPFAM" id="SSF82199">
    <property type="entry name" value="SET domain"/>
    <property type="match status" value="1"/>
</dbReference>
<feature type="domain" description="SET" evidence="5">
    <location>
        <begin position="19"/>
        <end position="159"/>
    </location>
</feature>
<evidence type="ECO:0000256" key="1">
    <source>
        <dbReference type="PROSITE-ProRule" id="PRU00175"/>
    </source>
</evidence>
<evidence type="ECO:0000259" key="4">
    <source>
        <dbReference type="PROSITE" id="PS50089"/>
    </source>
</evidence>
<evidence type="ECO:0000256" key="2">
    <source>
        <dbReference type="SAM" id="MobiDB-lite"/>
    </source>
</evidence>
<feature type="region of interest" description="Disordered" evidence="2">
    <location>
        <begin position="1059"/>
        <end position="1078"/>
    </location>
</feature>
<dbReference type="Gene3D" id="3.30.40.10">
    <property type="entry name" value="Zinc/RING finger domain, C3HC4 (zinc finger)"/>
    <property type="match status" value="1"/>
</dbReference>
<dbReference type="CDD" id="cd16454">
    <property type="entry name" value="RING-H2_PA-TM-RING"/>
    <property type="match status" value="1"/>
</dbReference>
<reference evidence="6 7" key="1">
    <citation type="submission" date="2015-07" db="EMBL/GenBank/DDBJ databases">
        <authorList>
            <person name="Cajimat M.N.B."/>
            <person name="Milazzo M.L."/>
            <person name="Fulhorst C.F."/>
        </authorList>
    </citation>
    <scope>NUCLEOTIDE SEQUENCE [LARGE SCALE GENOMIC DNA]</scope>
    <source>
        <strain evidence="6">Single colony</strain>
    </source>
</reference>
<dbReference type="EMBL" id="CWKI01000006">
    <property type="protein sequence ID" value="CTR07449.1"/>
    <property type="molecule type" value="Genomic_DNA"/>
</dbReference>
<dbReference type="SMART" id="SM00184">
    <property type="entry name" value="RING"/>
    <property type="match status" value="1"/>
</dbReference>
<dbReference type="InterPro" id="IPR046341">
    <property type="entry name" value="SET_dom_sf"/>
</dbReference>
<feature type="compositionally biased region" description="Low complexity" evidence="2">
    <location>
        <begin position="1107"/>
        <end position="1123"/>
    </location>
</feature>
<dbReference type="PROSITE" id="PS50280">
    <property type="entry name" value="SET"/>
    <property type="match status" value="1"/>
</dbReference>
<keyword evidence="3" id="KW-0472">Membrane</keyword>
<feature type="region of interest" description="Disordered" evidence="2">
    <location>
        <begin position="283"/>
        <end position="315"/>
    </location>
</feature>
<dbReference type="PANTHER" id="PTHR47332">
    <property type="entry name" value="SET DOMAIN-CONTAINING PROTEIN 5"/>
    <property type="match status" value="1"/>
</dbReference>
<dbReference type="Proteomes" id="UP000199069">
    <property type="component" value="Unassembled WGS sequence"/>
</dbReference>
<feature type="region of interest" description="Disordered" evidence="2">
    <location>
        <begin position="660"/>
        <end position="689"/>
    </location>
</feature>
<gene>
    <name evidence="6" type="primary">FGENESH: predicted gene_6.232</name>
    <name evidence="6" type="ORF">BN2166_0033100</name>
</gene>
<evidence type="ECO:0000313" key="7">
    <source>
        <dbReference type="Proteomes" id="UP000199069"/>
    </source>
</evidence>
<feature type="region of interest" description="Disordered" evidence="2">
    <location>
        <begin position="1087"/>
        <end position="1124"/>
    </location>
</feature>
<feature type="region of interest" description="Disordered" evidence="2">
    <location>
        <begin position="1139"/>
        <end position="1172"/>
    </location>
</feature>
<dbReference type="Pfam" id="PF13639">
    <property type="entry name" value="zf-RING_2"/>
    <property type="match status" value="1"/>
</dbReference>
<feature type="compositionally biased region" description="Basic and acidic residues" evidence="2">
    <location>
        <begin position="1061"/>
        <end position="1078"/>
    </location>
</feature>
<dbReference type="Pfam" id="PF00856">
    <property type="entry name" value="SET"/>
    <property type="match status" value="1"/>
</dbReference>
<dbReference type="PANTHER" id="PTHR47332:SF4">
    <property type="entry name" value="SET DOMAIN-CONTAINING PROTEIN 5"/>
    <property type="match status" value="1"/>
</dbReference>
<keyword evidence="3" id="KW-1133">Transmembrane helix</keyword>
<keyword evidence="1" id="KW-0863">Zinc-finger</keyword>
<feature type="compositionally biased region" description="Low complexity" evidence="2">
    <location>
        <begin position="709"/>
        <end position="733"/>
    </location>
</feature>
<feature type="compositionally biased region" description="Low complexity" evidence="2">
    <location>
        <begin position="677"/>
        <end position="689"/>
    </location>
</feature>
<dbReference type="CDD" id="cd20071">
    <property type="entry name" value="SET_SMYD"/>
    <property type="match status" value="1"/>
</dbReference>
<dbReference type="Gene3D" id="2.170.270.10">
    <property type="entry name" value="SET domain"/>
    <property type="match status" value="1"/>
</dbReference>